<reference evidence="1 2" key="1">
    <citation type="submission" date="2014-06" db="EMBL/GenBank/DDBJ databases">
        <title>Shewanella sp. YQH10.</title>
        <authorList>
            <person name="Liu Y."/>
            <person name="Zeng R."/>
        </authorList>
    </citation>
    <scope>NUCLEOTIDE SEQUENCE [LARGE SCALE GENOMIC DNA]</scope>
    <source>
        <strain evidence="1 2">YQH10</strain>
    </source>
</reference>
<organism evidence="1 2">
    <name type="scientific">Shewanella mangrovi</name>
    <dbReference type="NCBI Taxonomy" id="1515746"/>
    <lineage>
        <taxon>Bacteria</taxon>
        <taxon>Pseudomonadati</taxon>
        <taxon>Pseudomonadota</taxon>
        <taxon>Gammaproteobacteria</taxon>
        <taxon>Alteromonadales</taxon>
        <taxon>Shewanellaceae</taxon>
        <taxon>Shewanella</taxon>
    </lineage>
</organism>
<dbReference type="RefSeq" id="WP_037441554.1">
    <property type="nucleotide sequence ID" value="NZ_JPEO01000004.1"/>
</dbReference>
<proteinExistence type="predicted"/>
<evidence type="ECO:0000313" key="1">
    <source>
        <dbReference type="EMBL" id="KFZ37750.1"/>
    </source>
</evidence>
<dbReference type="Proteomes" id="UP000029264">
    <property type="component" value="Unassembled WGS sequence"/>
</dbReference>
<name>A0A094JCU7_9GAMM</name>
<dbReference type="InterPro" id="IPR010352">
    <property type="entry name" value="DUF945"/>
</dbReference>
<dbReference type="OrthoDB" id="6320601at2"/>
<dbReference type="Pfam" id="PF06097">
    <property type="entry name" value="DUF945"/>
    <property type="match status" value="1"/>
</dbReference>
<comment type="caution">
    <text evidence="1">The sequence shown here is derived from an EMBL/GenBank/DDBJ whole genome shotgun (WGS) entry which is preliminary data.</text>
</comment>
<evidence type="ECO:0008006" key="3">
    <source>
        <dbReference type="Google" id="ProtNLM"/>
    </source>
</evidence>
<protein>
    <recommendedName>
        <fullName evidence="3">DUF945 domain-containing protein</fullName>
    </recommendedName>
</protein>
<evidence type="ECO:0000313" key="2">
    <source>
        <dbReference type="Proteomes" id="UP000029264"/>
    </source>
</evidence>
<dbReference type="AlphaFoldDB" id="A0A094JCU7"/>
<keyword evidence="2" id="KW-1185">Reference proteome</keyword>
<accession>A0A094JCU7</accession>
<dbReference type="STRING" id="1515746.HR45_07780"/>
<dbReference type="eggNOG" id="COG5339">
    <property type="taxonomic scope" value="Bacteria"/>
</dbReference>
<sequence>MKKVLLVGAVVIVGAVVAAPKFGSARFEQQLDQIVAKLNQYPGYSATVVSNQQGWFSADTTIKFGIDFSAMPRFSQNDALAAFPKLSFDTQLHTQFGPLLFSEDATLGWYRTELSIAADGLRDKLSWQAQQPLVNVNYTVSLQDAMYISDTIAPFTFKDETGQLAGEFSGYQGHGSWIGRALNYQGNAAALTLSGELEAKVSNIGMTTTADVNLAELLSRQGYDGKTAITVAAVDSNLVKVNKLLIELANSVDKDNDTTAVSMNYAADSVSYLNSTASDLALNITLGNIDNNFLRSYQTFLEQLYGSGAQAEALQQQVQQFMLDNLPQLLSKSPNLKMALHGKLPQGNLQADVDASIVDITGKLSKEQLANKQFWLQHSKAKFNAKADEDVANLLAAMVLKRQLGESPQFSQMPAAQQQQLIDGQTGLVLQQFIQQGLVTQDEGTFSISASLENGIANLNGLPIPL</sequence>
<gene>
    <name evidence="1" type="ORF">HR45_07780</name>
</gene>
<dbReference type="EMBL" id="JPEO01000004">
    <property type="protein sequence ID" value="KFZ37750.1"/>
    <property type="molecule type" value="Genomic_DNA"/>
</dbReference>